<feature type="region of interest" description="Disordered" evidence="1">
    <location>
        <begin position="363"/>
        <end position="432"/>
    </location>
</feature>
<dbReference type="EMBL" id="KB200314">
    <property type="protein sequence ID" value="ESP02230.1"/>
    <property type="molecule type" value="Genomic_DNA"/>
</dbReference>
<evidence type="ECO:0000256" key="2">
    <source>
        <dbReference type="SAM" id="SignalP"/>
    </source>
</evidence>
<evidence type="ECO:0000313" key="3">
    <source>
        <dbReference type="EMBL" id="ESP02230.1"/>
    </source>
</evidence>
<dbReference type="HOGENOM" id="CLU_635071_0_0_1"/>
<feature type="signal peptide" evidence="2">
    <location>
        <begin position="1"/>
        <end position="17"/>
    </location>
</feature>
<dbReference type="OMA" id="NMANGQF"/>
<dbReference type="AlphaFoldDB" id="V4CJ48"/>
<dbReference type="GeneID" id="20250646"/>
<dbReference type="RefSeq" id="XP_009047057.1">
    <property type="nucleotide sequence ID" value="XM_009048809.1"/>
</dbReference>
<keyword evidence="4" id="KW-1185">Reference proteome</keyword>
<dbReference type="KEGG" id="lgi:LOTGIDRAFT_238058"/>
<proteinExistence type="predicted"/>
<accession>V4CJ48</accession>
<dbReference type="OrthoDB" id="6159477at2759"/>
<gene>
    <name evidence="3" type="ORF">LOTGIDRAFT_238058</name>
</gene>
<organism evidence="3 4">
    <name type="scientific">Lottia gigantea</name>
    <name type="common">Giant owl limpet</name>
    <dbReference type="NCBI Taxonomy" id="225164"/>
    <lineage>
        <taxon>Eukaryota</taxon>
        <taxon>Metazoa</taxon>
        <taxon>Spiralia</taxon>
        <taxon>Lophotrochozoa</taxon>
        <taxon>Mollusca</taxon>
        <taxon>Gastropoda</taxon>
        <taxon>Patellogastropoda</taxon>
        <taxon>Lottioidea</taxon>
        <taxon>Lottiidae</taxon>
        <taxon>Lottia</taxon>
    </lineage>
</organism>
<protein>
    <submittedName>
        <fullName evidence="3">Uncharacterized protein</fullName>
    </submittedName>
</protein>
<evidence type="ECO:0000313" key="4">
    <source>
        <dbReference type="Proteomes" id="UP000030746"/>
    </source>
</evidence>
<feature type="chain" id="PRO_5004718016" evidence="2">
    <location>
        <begin position="18"/>
        <end position="432"/>
    </location>
</feature>
<dbReference type="CTD" id="20250646"/>
<reference evidence="3 4" key="1">
    <citation type="journal article" date="2013" name="Nature">
        <title>Insights into bilaterian evolution from three spiralian genomes.</title>
        <authorList>
            <person name="Simakov O."/>
            <person name="Marletaz F."/>
            <person name="Cho S.J."/>
            <person name="Edsinger-Gonzales E."/>
            <person name="Havlak P."/>
            <person name="Hellsten U."/>
            <person name="Kuo D.H."/>
            <person name="Larsson T."/>
            <person name="Lv J."/>
            <person name="Arendt D."/>
            <person name="Savage R."/>
            <person name="Osoegawa K."/>
            <person name="de Jong P."/>
            <person name="Grimwood J."/>
            <person name="Chapman J.A."/>
            <person name="Shapiro H."/>
            <person name="Aerts A."/>
            <person name="Otillar R.P."/>
            <person name="Terry A.Y."/>
            <person name="Boore J.L."/>
            <person name="Grigoriev I.V."/>
            <person name="Lindberg D.R."/>
            <person name="Seaver E.C."/>
            <person name="Weisblat D.A."/>
            <person name="Putnam N.H."/>
            <person name="Rokhsar D.S."/>
        </authorList>
    </citation>
    <scope>NUCLEOTIDE SEQUENCE [LARGE SCALE GENOMIC DNA]</scope>
</reference>
<dbReference type="Proteomes" id="UP000030746">
    <property type="component" value="Unassembled WGS sequence"/>
</dbReference>
<evidence type="ECO:0000256" key="1">
    <source>
        <dbReference type="SAM" id="MobiDB-lite"/>
    </source>
</evidence>
<keyword evidence="2" id="KW-0732">Signal</keyword>
<sequence>MNGQLLVLACAVLGSLAWAPREEVRPEVVYTAPQVVAAPQVIAPAPVVTQVVAPQPYAAHRHRFSGSLLLAKAKAVLNSDEVSGYAYPASAAVAVRPAVYAAPERFYHGARYLAGHGPAPVFAAPHASYPHNGGYLKYRLYNDLYNHHNDGDYHHSRVEQEDRERRQILALRAAEDDKRHHFEDYLRHEADEAIEQSKFREFGRFARLNNYIHRQEAQAEFGSLLGQLQQKRREHVFGLVFQVIKFCKCRDDIIDLHQYFSGADRSNRSLLQVVSEICDHFSSYGSYGNNQQNVFGDDPSQLFGQGGVIPIPRSPEQAKRWFMRGLVNTICDSSKFYVEKVKKLAAQQGFAGTFDAQYNQMQNGQYDNNNINNNNVPNNDNNNQNNFPANNNNNNNNQFRNNNGDNYNTNYNANTNDYNRNNNNNYYNNNSQ</sequence>
<name>V4CJ48_LOTGI</name>